<name>A0A084UCD0_9HYPH</name>
<keyword evidence="1" id="KW-0472">Membrane</keyword>
<dbReference type="EMBL" id="JMQM01000001">
    <property type="protein sequence ID" value="KFB10616.1"/>
    <property type="molecule type" value="Genomic_DNA"/>
</dbReference>
<sequence length="202" mass="22084">MDIRAFADQFASEMEALQARGVKTVPIESIVQYLNLVRNSSHPTPTPAELEEFKATLAEQVEFRRLRHETDLEMFKSVILSGQNAIRSMLLVCGGASVALLAFLGHLATQHSKALPLFAVCLAWFAIATLLAASLSCLTYLSQWLYADERTEKIGFGVNVIVIIVALGVIGTFGGGIWYTYAAFLELNQYTLPPNFLTPAAG</sequence>
<evidence type="ECO:0008006" key="4">
    <source>
        <dbReference type="Google" id="ProtNLM"/>
    </source>
</evidence>
<gene>
    <name evidence="2" type="ORF">EL18_01654</name>
</gene>
<evidence type="ECO:0000256" key="1">
    <source>
        <dbReference type="SAM" id="Phobius"/>
    </source>
</evidence>
<evidence type="ECO:0000313" key="2">
    <source>
        <dbReference type="EMBL" id="KFB10616.1"/>
    </source>
</evidence>
<organism evidence="2 3">
    <name type="scientific">Nitratireductor basaltis</name>
    <dbReference type="NCBI Taxonomy" id="472175"/>
    <lineage>
        <taxon>Bacteria</taxon>
        <taxon>Pseudomonadati</taxon>
        <taxon>Pseudomonadota</taxon>
        <taxon>Alphaproteobacteria</taxon>
        <taxon>Hyphomicrobiales</taxon>
        <taxon>Phyllobacteriaceae</taxon>
        <taxon>Nitratireductor</taxon>
    </lineage>
</organism>
<proteinExistence type="predicted"/>
<keyword evidence="3" id="KW-1185">Reference proteome</keyword>
<keyword evidence="1" id="KW-1133">Transmembrane helix</keyword>
<feature type="transmembrane region" description="Helical" evidence="1">
    <location>
        <begin position="89"/>
        <end position="108"/>
    </location>
</feature>
<protein>
    <recommendedName>
        <fullName evidence="4">Transmembrane protein</fullName>
    </recommendedName>
</protein>
<comment type="caution">
    <text evidence="2">The sequence shown here is derived from an EMBL/GenBank/DDBJ whole genome shotgun (WGS) entry which is preliminary data.</text>
</comment>
<feature type="transmembrane region" description="Helical" evidence="1">
    <location>
        <begin position="114"/>
        <end position="142"/>
    </location>
</feature>
<dbReference type="RefSeq" id="WP_152552976.1">
    <property type="nucleotide sequence ID" value="NZ_JMQM01000001.1"/>
</dbReference>
<keyword evidence="1" id="KW-0812">Transmembrane</keyword>
<dbReference type="STRING" id="472175.EL18_01654"/>
<evidence type="ECO:0000313" key="3">
    <source>
        <dbReference type="Proteomes" id="UP000053675"/>
    </source>
</evidence>
<dbReference type="eggNOG" id="ENOG50334EK">
    <property type="taxonomic scope" value="Bacteria"/>
</dbReference>
<accession>A0A084UCD0</accession>
<dbReference type="AlphaFoldDB" id="A0A084UCD0"/>
<reference evidence="2 3" key="1">
    <citation type="submission" date="2014-05" db="EMBL/GenBank/DDBJ databases">
        <title>Draft Genome Sequence of Nitratireductor basaltis Strain UMTGB225, A Marine Bacterium Isolated from Green Barrel Tunicate.</title>
        <authorList>
            <person name="Gan H.Y."/>
        </authorList>
    </citation>
    <scope>NUCLEOTIDE SEQUENCE [LARGE SCALE GENOMIC DNA]</scope>
    <source>
        <strain evidence="2 3">UMTGB225</strain>
    </source>
</reference>
<dbReference type="OrthoDB" id="8455170at2"/>
<dbReference type="Proteomes" id="UP000053675">
    <property type="component" value="Unassembled WGS sequence"/>
</dbReference>
<feature type="transmembrane region" description="Helical" evidence="1">
    <location>
        <begin position="154"/>
        <end position="181"/>
    </location>
</feature>